<dbReference type="RefSeq" id="WP_269448952.1">
    <property type="nucleotide sequence ID" value="NZ_JBHSCR010000026.1"/>
</dbReference>
<reference evidence="2" key="1">
    <citation type="journal article" date="2019" name="Int. J. Syst. Evol. Microbiol.">
        <title>The Global Catalogue of Microorganisms (GCM) 10K type strain sequencing project: providing services to taxonomists for standard genome sequencing and annotation.</title>
        <authorList>
            <consortium name="The Broad Institute Genomics Platform"/>
            <consortium name="The Broad Institute Genome Sequencing Center for Infectious Disease"/>
            <person name="Wu L."/>
            <person name="Ma J."/>
        </authorList>
    </citation>
    <scope>NUCLEOTIDE SEQUENCE [LARGE SCALE GENOMIC DNA]</scope>
    <source>
        <strain evidence="2">CGMCC 1.15304</strain>
    </source>
</reference>
<keyword evidence="2" id="KW-1185">Reference proteome</keyword>
<dbReference type="EMBL" id="JBHSCR010000026">
    <property type="protein sequence ID" value="MFC4349512.1"/>
    <property type="molecule type" value="Genomic_DNA"/>
</dbReference>
<accession>A0ABV8UFM1</accession>
<sequence>MFLFWIVFFLTYFAYDVYYWWQEGPGLEHYYYCQPNWFCD</sequence>
<dbReference type="Proteomes" id="UP001595776">
    <property type="component" value="Unassembled WGS sequence"/>
</dbReference>
<comment type="caution">
    <text evidence="1">The sequence shown here is derived from an EMBL/GenBank/DDBJ whole genome shotgun (WGS) entry which is preliminary data.</text>
</comment>
<organism evidence="1 2">
    <name type="scientific">Kordiimonas lipolytica</name>
    <dbReference type="NCBI Taxonomy" id="1662421"/>
    <lineage>
        <taxon>Bacteria</taxon>
        <taxon>Pseudomonadati</taxon>
        <taxon>Pseudomonadota</taxon>
        <taxon>Alphaproteobacteria</taxon>
        <taxon>Kordiimonadales</taxon>
        <taxon>Kordiimonadaceae</taxon>
        <taxon>Kordiimonas</taxon>
    </lineage>
</organism>
<proteinExistence type="predicted"/>
<evidence type="ECO:0000313" key="1">
    <source>
        <dbReference type="EMBL" id="MFC4349512.1"/>
    </source>
</evidence>
<gene>
    <name evidence="1" type="ORF">ACFO5Q_16785</name>
</gene>
<protein>
    <submittedName>
        <fullName evidence="1">Uncharacterized protein</fullName>
    </submittedName>
</protein>
<name>A0ABV8UFM1_9PROT</name>
<evidence type="ECO:0000313" key="2">
    <source>
        <dbReference type="Proteomes" id="UP001595776"/>
    </source>
</evidence>